<feature type="domain" description="Capsule synthesis protein CapA" evidence="2">
    <location>
        <begin position="6"/>
        <end position="244"/>
    </location>
</feature>
<dbReference type="RefSeq" id="WP_348757609.1">
    <property type="nucleotide sequence ID" value="NZ_OZ026884.1"/>
</dbReference>
<comment type="similarity">
    <text evidence="1">Belongs to the CapA family.</text>
</comment>
<protein>
    <submittedName>
        <fullName evidence="3">Bacterial capsule synthesis protein PGA_cap</fullName>
    </submittedName>
</protein>
<organism evidence="3 4">
    <name type="scientific">Candidatus Methylocalor cossyra</name>
    <dbReference type="NCBI Taxonomy" id="3108543"/>
    <lineage>
        <taxon>Bacteria</taxon>
        <taxon>Pseudomonadati</taxon>
        <taxon>Pseudomonadota</taxon>
        <taxon>Gammaproteobacteria</taxon>
        <taxon>Methylococcales</taxon>
        <taxon>Methylococcaceae</taxon>
        <taxon>Candidatus Methylocalor</taxon>
    </lineage>
</organism>
<dbReference type="SUPFAM" id="SSF56300">
    <property type="entry name" value="Metallo-dependent phosphatases"/>
    <property type="match status" value="1"/>
</dbReference>
<evidence type="ECO:0000313" key="3">
    <source>
        <dbReference type="EMBL" id="CAL1241078.1"/>
    </source>
</evidence>
<dbReference type="SMART" id="SM00854">
    <property type="entry name" value="PGA_cap"/>
    <property type="match status" value="1"/>
</dbReference>
<gene>
    <name evidence="3" type="ORF">MECH1_V1_2302</name>
</gene>
<keyword evidence="4" id="KW-1185">Reference proteome</keyword>
<dbReference type="EMBL" id="OZ026884">
    <property type="protein sequence ID" value="CAL1241078.1"/>
    <property type="molecule type" value="Genomic_DNA"/>
</dbReference>
<dbReference type="PANTHER" id="PTHR33393">
    <property type="entry name" value="POLYGLUTAMINE SYNTHESIS ACCESSORY PROTEIN RV0574C-RELATED"/>
    <property type="match status" value="1"/>
</dbReference>
<sequence length="404" mass="44888">MTAILRLHAVGDILLYGRYDGIAAQGAEDTVFATVRPLLAEADLVVGNLECPLTERGSPRGDKLCLRGSPRYAKALRAAGFEVLSLANNHAFDFGPEGWADTAAQLRRAGIYTLGAGADLAAARRPLIVERRGLRLGFLAYCHPDTNGYALAGPGTAGVAPLRREYLLEDIEQLRPKVHHVVLLLHWGLEYSPHPTPDQVALARAAVERGAGLVLGAHSHQLQGIERYQGGWIAYSLANFTDADVEFQGAGKTYCYRMRDVDRESVLLKVDFTEAEIRLVDAVPLWLADDGRPGPAEPSRAERIRGELATLGAALAQPDLARRWEQQLVERRVLAPLVHWWRSGSLWDKLRRFNLGQVKTLYLLVETFVRIKFSRGESRWSLFSPRNDRRPMPYAGPERDHHDG</sequence>
<dbReference type="Gene3D" id="3.60.21.10">
    <property type="match status" value="1"/>
</dbReference>
<dbReference type="InterPro" id="IPR019079">
    <property type="entry name" value="Capsule_synth_CapA"/>
</dbReference>
<evidence type="ECO:0000313" key="4">
    <source>
        <dbReference type="Proteomes" id="UP001497493"/>
    </source>
</evidence>
<evidence type="ECO:0000256" key="1">
    <source>
        <dbReference type="ARBA" id="ARBA00005662"/>
    </source>
</evidence>
<dbReference type="Pfam" id="PF09587">
    <property type="entry name" value="PGA_cap"/>
    <property type="match status" value="1"/>
</dbReference>
<dbReference type="Proteomes" id="UP001497493">
    <property type="component" value="Chromosome"/>
</dbReference>
<proteinExistence type="inferred from homology"/>
<name>A0ABP1C9Y1_9GAMM</name>
<dbReference type="InterPro" id="IPR052169">
    <property type="entry name" value="CW_Biosynth-Accessory"/>
</dbReference>
<evidence type="ECO:0000259" key="2">
    <source>
        <dbReference type="SMART" id="SM00854"/>
    </source>
</evidence>
<dbReference type="PANTHER" id="PTHR33393:SF11">
    <property type="entry name" value="POLYGLUTAMINE SYNTHESIS ACCESSORY PROTEIN RV0574C-RELATED"/>
    <property type="match status" value="1"/>
</dbReference>
<accession>A0ABP1C9Y1</accession>
<dbReference type="CDD" id="cd07381">
    <property type="entry name" value="MPP_CapA"/>
    <property type="match status" value="1"/>
</dbReference>
<reference evidence="3 4" key="1">
    <citation type="submission" date="2024-04" db="EMBL/GenBank/DDBJ databases">
        <authorList>
            <person name="Cremers G."/>
        </authorList>
    </citation>
    <scope>NUCLEOTIDE SEQUENCE [LARGE SCALE GENOMIC DNA]</scope>
    <source>
        <strain evidence="3">MeCH1-AG</strain>
    </source>
</reference>
<dbReference type="InterPro" id="IPR029052">
    <property type="entry name" value="Metallo-depent_PP-like"/>
</dbReference>